<dbReference type="PANTHER" id="PTHR43214">
    <property type="entry name" value="TWO-COMPONENT RESPONSE REGULATOR"/>
    <property type="match status" value="1"/>
</dbReference>
<organism evidence="6 7">
    <name type="scientific">Paraburkholderia largidicola</name>
    <dbReference type="NCBI Taxonomy" id="3014751"/>
    <lineage>
        <taxon>Bacteria</taxon>
        <taxon>Pseudomonadati</taxon>
        <taxon>Pseudomonadota</taxon>
        <taxon>Betaproteobacteria</taxon>
        <taxon>Burkholderiales</taxon>
        <taxon>Burkholderiaceae</taxon>
        <taxon>Paraburkholderia</taxon>
    </lineage>
</organism>
<dbReference type="InterPro" id="IPR016032">
    <property type="entry name" value="Sig_transdc_resp-reg_C-effctor"/>
</dbReference>
<dbReference type="Pfam" id="PF00196">
    <property type="entry name" value="GerE"/>
    <property type="match status" value="1"/>
</dbReference>
<evidence type="ECO:0000256" key="1">
    <source>
        <dbReference type="ARBA" id="ARBA00022553"/>
    </source>
</evidence>
<evidence type="ECO:0000256" key="2">
    <source>
        <dbReference type="ARBA" id="ARBA00023125"/>
    </source>
</evidence>
<evidence type="ECO:0000259" key="5">
    <source>
        <dbReference type="PROSITE" id="PS50110"/>
    </source>
</evidence>
<gene>
    <name evidence="6" type="ORF">PPGU16_41550</name>
</gene>
<evidence type="ECO:0000256" key="3">
    <source>
        <dbReference type="PROSITE-ProRule" id="PRU00169"/>
    </source>
</evidence>
<dbReference type="PRINTS" id="PR00038">
    <property type="entry name" value="HTHLUXR"/>
</dbReference>
<evidence type="ECO:0000313" key="6">
    <source>
        <dbReference type="EMBL" id="BCF91088.1"/>
    </source>
</evidence>
<dbReference type="Proteomes" id="UP000510888">
    <property type="component" value="Chromosome 2"/>
</dbReference>
<dbReference type="SMART" id="SM00421">
    <property type="entry name" value="HTH_LUXR"/>
    <property type="match status" value="1"/>
</dbReference>
<name>A0A7I8BS15_9BURK</name>
<dbReference type="InterPro" id="IPR058245">
    <property type="entry name" value="NreC/VraR/RcsB-like_REC"/>
</dbReference>
<dbReference type="SMART" id="SM00448">
    <property type="entry name" value="REC"/>
    <property type="match status" value="1"/>
</dbReference>
<dbReference type="InterPro" id="IPR039420">
    <property type="entry name" value="WalR-like"/>
</dbReference>
<feature type="domain" description="HTH luxR-type" evidence="4">
    <location>
        <begin position="156"/>
        <end position="221"/>
    </location>
</feature>
<dbReference type="Gene3D" id="3.40.50.2300">
    <property type="match status" value="1"/>
</dbReference>
<feature type="modified residue" description="4-aspartylphosphate" evidence="3">
    <location>
        <position position="63"/>
    </location>
</feature>
<dbReference type="InterPro" id="IPR011006">
    <property type="entry name" value="CheY-like_superfamily"/>
</dbReference>
<dbReference type="SUPFAM" id="SSF46894">
    <property type="entry name" value="C-terminal effector domain of the bipartite response regulators"/>
    <property type="match status" value="1"/>
</dbReference>
<dbReference type="InterPro" id="IPR000792">
    <property type="entry name" value="Tscrpt_reg_LuxR_C"/>
</dbReference>
<keyword evidence="2 6" id="KW-0238">DNA-binding</keyword>
<dbReference type="KEGG" id="plad:PPGU16_41550"/>
<dbReference type="PANTHER" id="PTHR43214:SF17">
    <property type="entry name" value="TRANSCRIPTIONAL REGULATORY PROTEIN RCSB"/>
    <property type="match status" value="1"/>
</dbReference>
<proteinExistence type="predicted"/>
<reference evidence="6 7" key="1">
    <citation type="journal article" date="2020" name="Genes (Basel)">
        <title>Genomic Comparison of Insect Gut Symbionts from Divergent Burkholderia Subclades.</title>
        <authorList>
            <person name="Takeshita K."/>
            <person name="Kikuchi Y."/>
        </authorList>
    </citation>
    <scope>NUCLEOTIDE SEQUENCE [LARGE SCALE GENOMIC DNA]</scope>
    <source>
        <strain evidence="6 7">PGU16</strain>
    </source>
</reference>
<dbReference type="Pfam" id="PF00072">
    <property type="entry name" value="Response_reg"/>
    <property type="match status" value="1"/>
</dbReference>
<dbReference type="PROSITE" id="PS50110">
    <property type="entry name" value="RESPONSE_REGULATORY"/>
    <property type="match status" value="1"/>
</dbReference>
<dbReference type="GO" id="GO:0006355">
    <property type="term" value="P:regulation of DNA-templated transcription"/>
    <property type="evidence" value="ECO:0007669"/>
    <property type="project" value="InterPro"/>
</dbReference>
<evidence type="ECO:0000313" key="7">
    <source>
        <dbReference type="Proteomes" id="UP000510888"/>
    </source>
</evidence>
<dbReference type="GO" id="GO:0000160">
    <property type="term" value="P:phosphorelay signal transduction system"/>
    <property type="evidence" value="ECO:0007669"/>
    <property type="project" value="InterPro"/>
</dbReference>
<keyword evidence="1 3" id="KW-0597">Phosphoprotein</keyword>
<protein>
    <submittedName>
        <fullName evidence="6">DNA-binding response regulator</fullName>
    </submittedName>
</protein>
<evidence type="ECO:0000259" key="4">
    <source>
        <dbReference type="PROSITE" id="PS50043"/>
    </source>
</evidence>
<dbReference type="InterPro" id="IPR001789">
    <property type="entry name" value="Sig_transdc_resp-reg_receiver"/>
</dbReference>
<dbReference type="AlphaFoldDB" id="A0A7I8BS15"/>
<dbReference type="CDD" id="cd17535">
    <property type="entry name" value="REC_NarL-like"/>
    <property type="match status" value="1"/>
</dbReference>
<dbReference type="EMBL" id="AP023175">
    <property type="protein sequence ID" value="BCF91088.1"/>
    <property type="molecule type" value="Genomic_DNA"/>
</dbReference>
<sequence>MLQNMNNNREFRVAIADDHPVIRQAVVNAIENLPGFAVGANAHSGQELLDRLTEGSWDLIVTDLSMQSTRSETDGLNLVASLCKRHPSVPVIVFTMLNNDDVLLRLSRSGVAGIVDKCEGIAEFQSAILQVVNHQRPFFSERIRSRLRLRCSHAVSQGGAHTLTKKELDVIRYFAAGVALTQIAQRVNRSISTVATQKSAAMKKLGLQTNADLVKYAQENGLI</sequence>
<accession>A0A7I8BS15</accession>
<feature type="domain" description="Response regulatory" evidence="5">
    <location>
        <begin position="12"/>
        <end position="132"/>
    </location>
</feature>
<dbReference type="CDD" id="cd06170">
    <property type="entry name" value="LuxR_C_like"/>
    <property type="match status" value="1"/>
</dbReference>
<dbReference type="PROSITE" id="PS50043">
    <property type="entry name" value="HTH_LUXR_2"/>
    <property type="match status" value="1"/>
</dbReference>
<dbReference type="GO" id="GO:0003677">
    <property type="term" value="F:DNA binding"/>
    <property type="evidence" value="ECO:0007669"/>
    <property type="project" value="UniProtKB-KW"/>
</dbReference>
<keyword evidence="7" id="KW-1185">Reference proteome</keyword>
<dbReference type="SUPFAM" id="SSF52172">
    <property type="entry name" value="CheY-like"/>
    <property type="match status" value="1"/>
</dbReference>